<keyword evidence="1" id="KW-1133">Transmembrane helix</keyword>
<dbReference type="InterPro" id="IPR025194">
    <property type="entry name" value="RodZ-like_C"/>
</dbReference>
<keyword evidence="4" id="KW-1185">Reference proteome</keyword>
<dbReference type="CDD" id="cd00093">
    <property type="entry name" value="HTH_XRE"/>
    <property type="match status" value="1"/>
</dbReference>
<feature type="transmembrane region" description="Helical" evidence="1">
    <location>
        <begin position="126"/>
        <end position="147"/>
    </location>
</feature>
<evidence type="ECO:0000256" key="1">
    <source>
        <dbReference type="SAM" id="Phobius"/>
    </source>
</evidence>
<dbReference type="InterPro" id="IPR001387">
    <property type="entry name" value="Cro/C1-type_HTH"/>
</dbReference>
<dbReference type="Pfam" id="PF13464">
    <property type="entry name" value="RodZ_C"/>
    <property type="match status" value="1"/>
</dbReference>
<evidence type="ECO:0000313" key="3">
    <source>
        <dbReference type="EMBL" id="MBA4494408.1"/>
    </source>
</evidence>
<dbReference type="EMBL" id="JACEIQ010000007">
    <property type="protein sequence ID" value="MBA4494408.1"/>
    <property type="molecule type" value="Genomic_DNA"/>
</dbReference>
<dbReference type="GO" id="GO:0003677">
    <property type="term" value="F:DNA binding"/>
    <property type="evidence" value="ECO:0007669"/>
    <property type="project" value="InterPro"/>
</dbReference>
<dbReference type="Pfam" id="PF13413">
    <property type="entry name" value="HTH_25"/>
    <property type="match status" value="1"/>
</dbReference>
<keyword evidence="1" id="KW-0472">Membrane</keyword>
<keyword evidence="1" id="KW-0812">Transmembrane</keyword>
<gene>
    <name evidence="3" type="ORF">H1191_08830</name>
</gene>
<accession>A0A7W1WQV3</accession>
<comment type="caution">
    <text evidence="3">The sequence shown here is derived from an EMBL/GenBank/DDBJ whole genome shotgun (WGS) entry which is preliminary data.</text>
</comment>
<dbReference type="PROSITE" id="PS50943">
    <property type="entry name" value="HTH_CROC1"/>
    <property type="match status" value="1"/>
</dbReference>
<evidence type="ECO:0000259" key="2">
    <source>
        <dbReference type="PROSITE" id="PS50943"/>
    </source>
</evidence>
<evidence type="ECO:0000313" key="4">
    <source>
        <dbReference type="Proteomes" id="UP000535491"/>
    </source>
</evidence>
<dbReference type="RefSeq" id="WP_181751652.1">
    <property type="nucleotide sequence ID" value="NZ_JACEIQ010000007.1"/>
</dbReference>
<name>A0A7W1WQV3_9BACL</name>
<sequence>MSNPDIDRLREVRQNKSLSIEEVSEQANIPPHYVEAIENGDFSALPDPLYARGFIRTYARFLGVDPLPILRAYKNVQPSGDNQMESVPAPVSLSRTERMRQQQSRSSQVHDVAPRGNWKSFLKSKWIIGGAVFAVMLLISVLIWVFMGKEDQPVAQPVTPQKNTEETVVTTVAPVDQTKPVVNLTKSSETNKYGDVYEVKNADQVELKITAKKSTEIRVRGDGPSGKILAEKKLVPNKTETFTHEKWISLRVDNPNYVTISVNGVIIDTTGQKEVHLYQLKLIN</sequence>
<dbReference type="PANTHER" id="PTHR34475:SF1">
    <property type="entry name" value="CYTOSKELETON PROTEIN RODZ"/>
    <property type="match status" value="1"/>
</dbReference>
<dbReference type="PANTHER" id="PTHR34475">
    <property type="match status" value="1"/>
</dbReference>
<dbReference type="Proteomes" id="UP000535491">
    <property type="component" value="Unassembled WGS sequence"/>
</dbReference>
<dbReference type="SUPFAM" id="SSF47413">
    <property type="entry name" value="lambda repressor-like DNA-binding domains"/>
    <property type="match status" value="1"/>
</dbReference>
<feature type="domain" description="HTH cro/C1-type" evidence="2">
    <location>
        <begin position="9"/>
        <end position="40"/>
    </location>
</feature>
<organism evidence="3 4">
    <name type="scientific">Paenactinomyces guangxiensis</name>
    <dbReference type="NCBI Taxonomy" id="1490290"/>
    <lineage>
        <taxon>Bacteria</taxon>
        <taxon>Bacillati</taxon>
        <taxon>Bacillota</taxon>
        <taxon>Bacilli</taxon>
        <taxon>Bacillales</taxon>
        <taxon>Thermoactinomycetaceae</taxon>
        <taxon>Paenactinomyces</taxon>
    </lineage>
</organism>
<proteinExistence type="predicted"/>
<dbReference type="Gene3D" id="1.10.260.40">
    <property type="entry name" value="lambda repressor-like DNA-binding domains"/>
    <property type="match status" value="1"/>
</dbReference>
<dbReference type="SMART" id="SM00530">
    <property type="entry name" value="HTH_XRE"/>
    <property type="match status" value="1"/>
</dbReference>
<dbReference type="InterPro" id="IPR010982">
    <property type="entry name" value="Lambda_DNA-bd_dom_sf"/>
</dbReference>
<reference evidence="3 4" key="1">
    <citation type="submission" date="2020-07" db="EMBL/GenBank/DDBJ databases">
        <authorList>
            <person name="Feng H."/>
        </authorList>
    </citation>
    <scope>NUCLEOTIDE SEQUENCE [LARGE SCALE GENOMIC DNA]</scope>
    <source>
        <strain evidence="4">s-10</strain>
    </source>
</reference>
<protein>
    <submittedName>
        <fullName evidence="3">Helix-turn-helix domain-containing protein</fullName>
    </submittedName>
</protein>
<dbReference type="AlphaFoldDB" id="A0A7W1WQV3"/>
<dbReference type="InterPro" id="IPR050400">
    <property type="entry name" value="Bact_Cytoskel_RodZ"/>
</dbReference>